<evidence type="ECO:0000256" key="3">
    <source>
        <dbReference type="ARBA" id="ARBA00022692"/>
    </source>
</evidence>
<dbReference type="Proteomes" id="UP000001449">
    <property type="component" value="Chromosome 1"/>
</dbReference>
<feature type="compositionally biased region" description="Basic residues" evidence="6">
    <location>
        <begin position="321"/>
        <end position="331"/>
    </location>
</feature>
<dbReference type="InterPro" id="IPR047622">
    <property type="entry name" value="GPR1_FUN34_YAAH"/>
</dbReference>
<dbReference type="EMBL" id="CM000638">
    <property type="protein sequence ID" value="EED96023.1"/>
    <property type="molecule type" value="Genomic_DNA"/>
</dbReference>
<dbReference type="InterPro" id="IPR047623">
    <property type="entry name" value="SatP"/>
</dbReference>
<dbReference type="PANTHER" id="PTHR30178:SF3">
    <property type="entry name" value="SUCCINATE-ACETATE_PROTON SYMPORTER SATP"/>
    <property type="match status" value="1"/>
</dbReference>
<dbReference type="SMART" id="SM00577">
    <property type="entry name" value="CPDc"/>
    <property type="match status" value="1"/>
</dbReference>
<dbReference type="AlphaFoldDB" id="B8BRV4"/>
<evidence type="ECO:0000256" key="7">
    <source>
        <dbReference type="SAM" id="Phobius"/>
    </source>
</evidence>
<dbReference type="GO" id="GO:0035433">
    <property type="term" value="P:acetate transmembrane transport"/>
    <property type="evidence" value="ECO:0000318"/>
    <property type="project" value="GO_Central"/>
</dbReference>
<protein>
    <recommendedName>
        <fullName evidence="8">FCP1 homology domain-containing protein</fullName>
    </recommendedName>
</protein>
<evidence type="ECO:0000256" key="2">
    <source>
        <dbReference type="ARBA" id="ARBA00005587"/>
    </source>
</evidence>
<feature type="transmembrane region" description="Helical" evidence="7">
    <location>
        <begin position="612"/>
        <end position="637"/>
    </location>
</feature>
<keyword evidence="4 7" id="KW-1133">Transmembrane helix</keyword>
<dbReference type="InParanoid" id="B8BRV4"/>
<evidence type="ECO:0000259" key="8">
    <source>
        <dbReference type="PROSITE" id="PS50969"/>
    </source>
</evidence>
<proteinExistence type="inferred from homology"/>
<dbReference type="PROSITE" id="PS01114">
    <property type="entry name" value="GPR1_FUN34_YAAH"/>
    <property type="match status" value="1"/>
</dbReference>
<dbReference type="eggNOG" id="ENOG502RRAP">
    <property type="taxonomic scope" value="Eukaryota"/>
</dbReference>
<evidence type="ECO:0000256" key="6">
    <source>
        <dbReference type="SAM" id="MobiDB-lite"/>
    </source>
</evidence>
<evidence type="ECO:0000256" key="1">
    <source>
        <dbReference type="ARBA" id="ARBA00004141"/>
    </source>
</evidence>
<feature type="region of interest" description="Disordered" evidence="6">
    <location>
        <begin position="90"/>
        <end position="127"/>
    </location>
</feature>
<evidence type="ECO:0000256" key="4">
    <source>
        <dbReference type="ARBA" id="ARBA00022989"/>
    </source>
</evidence>
<dbReference type="GO" id="GO:0005886">
    <property type="term" value="C:plasma membrane"/>
    <property type="evidence" value="ECO:0000318"/>
    <property type="project" value="GO_Central"/>
</dbReference>
<reference evidence="9 10" key="1">
    <citation type="journal article" date="2004" name="Science">
        <title>The genome of the diatom Thalassiosira pseudonana: ecology, evolution, and metabolism.</title>
        <authorList>
            <person name="Armbrust E.V."/>
            <person name="Berges J.A."/>
            <person name="Bowler C."/>
            <person name="Green B.R."/>
            <person name="Martinez D."/>
            <person name="Putnam N.H."/>
            <person name="Zhou S."/>
            <person name="Allen A.E."/>
            <person name="Apt K.E."/>
            <person name="Bechner M."/>
            <person name="Brzezinski M.A."/>
            <person name="Chaal B.K."/>
            <person name="Chiovitti A."/>
            <person name="Davis A.K."/>
            <person name="Demarest M.S."/>
            <person name="Detter J.C."/>
            <person name="Glavina T."/>
            <person name="Goodstein D."/>
            <person name="Hadi M.Z."/>
            <person name="Hellsten U."/>
            <person name="Hildebrand M."/>
            <person name="Jenkins B.D."/>
            <person name="Jurka J."/>
            <person name="Kapitonov V.V."/>
            <person name="Kroger N."/>
            <person name="Lau W.W."/>
            <person name="Lane T.W."/>
            <person name="Larimer F.W."/>
            <person name="Lippmeier J.C."/>
            <person name="Lucas S."/>
            <person name="Medina M."/>
            <person name="Montsant A."/>
            <person name="Obornik M."/>
            <person name="Parker M.S."/>
            <person name="Palenik B."/>
            <person name="Pazour G.J."/>
            <person name="Richardson P.M."/>
            <person name="Rynearson T.A."/>
            <person name="Saito M.A."/>
            <person name="Schwartz D.C."/>
            <person name="Thamatrakoln K."/>
            <person name="Valentin K."/>
            <person name="Vardi A."/>
            <person name="Wilkerson F.P."/>
            <person name="Rokhsar D.S."/>
        </authorList>
    </citation>
    <scope>NUCLEOTIDE SEQUENCE [LARGE SCALE GENOMIC DNA]</scope>
    <source>
        <strain evidence="9 10">CCMP1335</strain>
    </source>
</reference>
<dbReference type="GO" id="GO:0071422">
    <property type="term" value="P:succinate transmembrane transport"/>
    <property type="evidence" value="ECO:0000318"/>
    <property type="project" value="GO_Central"/>
</dbReference>
<dbReference type="Pfam" id="PF03031">
    <property type="entry name" value="NIF"/>
    <property type="match status" value="1"/>
</dbReference>
<dbReference type="HOGENOM" id="CLU_350775_0_0_1"/>
<feature type="region of interest" description="Disordered" evidence="6">
    <location>
        <begin position="316"/>
        <end position="337"/>
    </location>
</feature>
<keyword evidence="10" id="KW-1185">Reference proteome</keyword>
<keyword evidence="5 7" id="KW-0472">Membrane</keyword>
<gene>
    <name evidence="9" type="ORF">THAPSDRAFT_20982</name>
</gene>
<dbReference type="PANTHER" id="PTHR30178">
    <property type="entry name" value="INNER MEMBRANE PROTEIN YAAH"/>
    <property type="match status" value="1"/>
</dbReference>
<dbReference type="InterPro" id="IPR004274">
    <property type="entry name" value="FCP1_dom"/>
</dbReference>
<dbReference type="NCBIfam" id="NF038013">
    <property type="entry name" value="AceTr_1"/>
    <property type="match status" value="1"/>
</dbReference>
<feature type="domain" description="FCP1 homology" evidence="8">
    <location>
        <begin position="180"/>
        <end position="456"/>
    </location>
</feature>
<reference evidence="9 10" key="2">
    <citation type="journal article" date="2008" name="Nature">
        <title>The Phaeodactylum genome reveals the evolutionary history of diatom genomes.</title>
        <authorList>
            <person name="Bowler C."/>
            <person name="Allen A.E."/>
            <person name="Badger J.H."/>
            <person name="Grimwood J."/>
            <person name="Jabbari K."/>
            <person name="Kuo A."/>
            <person name="Maheswari U."/>
            <person name="Martens C."/>
            <person name="Maumus F."/>
            <person name="Otillar R.P."/>
            <person name="Rayko E."/>
            <person name="Salamov A."/>
            <person name="Vandepoele K."/>
            <person name="Beszteri B."/>
            <person name="Gruber A."/>
            <person name="Heijde M."/>
            <person name="Katinka M."/>
            <person name="Mock T."/>
            <person name="Valentin K."/>
            <person name="Verret F."/>
            <person name="Berges J.A."/>
            <person name="Brownlee C."/>
            <person name="Cadoret J.P."/>
            <person name="Chiovitti A."/>
            <person name="Choi C.J."/>
            <person name="Coesel S."/>
            <person name="De Martino A."/>
            <person name="Detter J.C."/>
            <person name="Durkin C."/>
            <person name="Falciatore A."/>
            <person name="Fournet J."/>
            <person name="Haruta M."/>
            <person name="Huysman M.J."/>
            <person name="Jenkins B.D."/>
            <person name="Jiroutova K."/>
            <person name="Jorgensen R.E."/>
            <person name="Joubert Y."/>
            <person name="Kaplan A."/>
            <person name="Kroger N."/>
            <person name="Kroth P.G."/>
            <person name="La Roche J."/>
            <person name="Lindquist E."/>
            <person name="Lommer M."/>
            <person name="Martin-Jezequel V."/>
            <person name="Lopez P.J."/>
            <person name="Lucas S."/>
            <person name="Mangogna M."/>
            <person name="McGinnis K."/>
            <person name="Medlin L.K."/>
            <person name="Montsant A."/>
            <person name="Oudot-Le Secq M.P."/>
            <person name="Napoli C."/>
            <person name="Obornik M."/>
            <person name="Parker M.S."/>
            <person name="Petit J.L."/>
            <person name="Porcel B.M."/>
            <person name="Poulsen N."/>
            <person name="Robison M."/>
            <person name="Rychlewski L."/>
            <person name="Rynearson T.A."/>
            <person name="Schmutz J."/>
            <person name="Shapiro H."/>
            <person name="Siaut M."/>
            <person name="Stanley M."/>
            <person name="Sussman M.R."/>
            <person name="Taylor A.R."/>
            <person name="Vardi A."/>
            <person name="von Dassow P."/>
            <person name="Vyverman W."/>
            <person name="Willis A."/>
            <person name="Wyrwicz L.S."/>
            <person name="Rokhsar D.S."/>
            <person name="Weissenbach J."/>
            <person name="Armbrust E.V."/>
            <person name="Green B.R."/>
            <person name="Van de Peer Y."/>
            <person name="Grigoriev I.V."/>
        </authorList>
    </citation>
    <scope>NUCLEOTIDE SEQUENCE [LARGE SCALE GENOMIC DNA]</scope>
    <source>
        <strain evidence="9 10">CCMP1335</strain>
    </source>
</reference>
<evidence type="ECO:0000313" key="10">
    <source>
        <dbReference type="Proteomes" id="UP000001449"/>
    </source>
</evidence>
<feature type="transmembrane region" description="Helical" evidence="7">
    <location>
        <begin position="586"/>
        <end position="605"/>
    </location>
</feature>
<feature type="transmembrane region" description="Helical" evidence="7">
    <location>
        <begin position="675"/>
        <end position="695"/>
    </location>
</feature>
<feature type="transmembrane region" description="Helical" evidence="7">
    <location>
        <begin position="649"/>
        <end position="668"/>
    </location>
</feature>
<keyword evidence="3 7" id="KW-0812">Transmembrane</keyword>
<comment type="similarity">
    <text evidence="2">Belongs to the acetate uptake transporter (AceTr) (TC 2.A.96) family.</text>
</comment>
<dbReference type="GeneID" id="7449045"/>
<dbReference type="Gene3D" id="3.40.50.1000">
    <property type="entry name" value="HAD superfamily/HAD-like"/>
    <property type="match status" value="1"/>
</dbReference>
<comment type="subcellular location">
    <subcellularLocation>
        <location evidence="1">Membrane</location>
        <topology evidence="1">Multi-pass membrane protein</topology>
    </subcellularLocation>
</comment>
<accession>B8BRV4</accession>
<feature type="region of interest" description="Disordered" evidence="6">
    <location>
        <begin position="443"/>
        <end position="478"/>
    </location>
</feature>
<dbReference type="PaxDb" id="35128-Thaps20982"/>
<name>B8BRV4_THAPS</name>
<dbReference type="SUPFAM" id="SSF56784">
    <property type="entry name" value="HAD-like"/>
    <property type="match status" value="1"/>
</dbReference>
<dbReference type="RefSeq" id="XP_002286382.1">
    <property type="nucleotide sequence ID" value="XM_002286346.1"/>
</dbReference>
<dbReference type="InterPro" id="IPR023214">
    <property type="entry name" value="HAD_sf"/>
</dbReference>
<dbReference type="GO" id="GO:0015360">
    <property type="term" value="F:acetate:proton symporter activity"/>
    <property type="evidence" value="ECO:0000318"/>
    <property type="project" value="GO_Central"/>
</dbReference>
<feature type="compositionally biased region" description="Basic residues" evidence="6">
    <location>
        <begin position="113"/>
        <end position="124"/>
    </location>
</feature>
<evidence type="ECO:0000256" key="5">
    <source>
        <dbReference type="ARBA" id="ARBA00023136"/>
    </source>
</evidence>
<sequence length="803" mass="89450">MPHPNPRRRKRHYSESKVGVKHQYGNSATFGDAAAAHHDETHVHTSECKFLRCAMEVMENTNSDECVRISYEEFSSPNREDAIDERNVIAIDGDTNEDATDPQSTSGKETRLNRKAKVKRHKEKKSILKLQQREQLESTRQPNSLVVTTTSFPTVDRTRGMHPLAMGSFADFNPPLIRATIHVKPLIVLDLNGILCHRIRENKQVSNSADSEVTASVLQGVTSQQDSNATMHRPSVGRIANTEIIPRTDLHEFLDLLHNNFSLAVWTSATPKTAKLLVQLLFPPYIRDRLVFVWHRNICTLVENIKLEECLNESYGENAKAPKKKKRRKKWEPKEESVNNDSLAAAAIESKHPSRTIDQTSIAGMNFAMSKSEEGSNANKQLTHHDLTAIKSLCKVWQAYPLWDASNTLLLDDSPEKCPRQFRGNTIHPPPIRGTFSACSGVHADGKHSANDNRTITNDDDVNQNMQPFSKEPTRMPTTNNIAYHHKLTTTNYANNNNELRNGNSNELRNDNMPKVNMNIDDEVAIKYGCDFDSIVKEIKNLHYDVNPPVPNPAPLGLFAFGFTTALLQVKHTGLCGDDPEGVTTVVLGFAIFFGGLLQLIAGLGEVRRNNILGYTAFLLFGGLWMSLGTVDIVQILAPGDVAKPNPKAMEAMLILASIFTYILWICTFKMNKTINLLFFLLGTTLLLLGLGVVNETVEKVGGWFGLLTSAVAYWLAAAELMNDIHGEGKREIIPLGTFKWNKFKHHSGGFQSPGHIQPVRLQHSRFMSRGSLLGKKSLTPNCREAKNDIDLESGTANGSDGK</sequence>
<evidence type="ECO:0000313" key="9">
    <source>
        <dbReference type="EMBL" id="EED96023.1"/>
    </source>
</evidence>
<dbReference type="InterPro" id="IPR000791">
    <property type="entry name" value="Gpr1/Fun34/SatP-like"/>
</dbReference>
<dbReference type="Pfam" id="PF01184">
    <property type="entry name" value="Gpr1_Fun34_YaaH"/>
    <property type="match status" value="1"/>
</dbReference>
<organism evidence="9 10">
    <name type="scientific">Thalassiosira pseudonana</name>
    <name type="common">Marine diatom</name>
    <name type="synonym">Cyclotella nana</name>
    <dbReference type="NCBI Taxonomy" id="35128"/>
    <lineage>
        <taxon>Eukaryota</taxon>
        <taxon>Sar</taxon>
        <taxon>Stramenopiles</taxon>
        <taxon>Ochrophyta</taxon>
        <taxon>Bacillariophyta</taxon>
        <taxon>Coscinodiscophyceae</taxon>
        <taxon>Thalassiosirophycidae</taxon>
        <taxon>Thalassiosirales</taxon>
        <taxon>Thalassiosiraceae</taxon>
        <taxon>Thalassiosira</taxon>
    </lineage>
</organism>
<feature type="transmembrane region" description="Helical" evidence="7">
    <location>
        <begin position="701"/>
        <end position="721"/>
    </location>
</feature>
<dbReference type="InterPro" id="IPR036412">
    <property type="entry name" value="HAD-like_sf"/>
</dbReference>
<dbReference type="KEGG" id="tps:THAPSDRAFT_20982"/>
<dbReference type="PROSITE" id="PS50969">
    <property type="entry name" value="FCP1"/>
    <property type="match status" value="1"/>
</dbReference>